<dbReference type="PANTHER" id="PTHR10031">
    <property type="entry name" value="ATP SYNTHASE LIPID-BINDING PROTEIN, MITOCHONDRIAL"/>
    <property type="match status" value="1"/>
</dbReference>
<dbReference type="PRINTS" id="PR00124">
    <property type="entry name" value="ATPASEC"/>
</dbReference>
<dbReference type="PANTHER" id="PTHR10031:SF0">
    <property type="entry name" value="ATPASE PROTEIN 9"/>
    <property type="match status" value="1"/>
</dbReference>
<dbReference type="RefSeq" id="WP_155323883.1">
    <property type="nucleotide sequence ID" value="NZ_AP021876.1"/>
</dbReference>
<keyword evidence="5 14" id="KW-0138">CF(0)</keyword>
<evidence type="ECO:0000256" key="12">
    <source>
        <dbReference type="ARBA" id="ARBA00023310"/>
    </source>
</evidence>
<evidence type="ECO:0000256" key="10">
    <source>
        <dbReference type="ARBA" id="ARBA00023121"/>
    </source>
</evidence>
<evidence type="ECO:0000256" key="6">
    <source>
        <dbReference type="ARBA" id="ARBA00022692"/>
    </source>
</evidence>
<dbReference type="GO" id="GO:0045259">
    <property type="term" value="C:proton-transporting ATP synthase complex"/>
    <property type="evidence" value="ECO:0007669"/>
    <property type="project" value="UniProtKB-KW"/>
</dbReference>
<evidence type="ECO:0000256" key="9">
    <source>
        <dbReference type="ARBA" id="ARBA00023065"/>
    </source>
</evidence>
<keyword evidence="4 14" id="KW-1003">Cell membrane</keyword>
<dbReference type="GO" id="GO:0005886">
    <property type="term" value="C:plasma membrane"/>
    <property type="evidence" value="ECO:0007669"/>
    <property type="project" value="UniProtKB-SubCell"/>
</dbReference>
<keyword evidence="3 14" id="KW-0813">Transport</keyword>
<dbReference type="HAMAP" id="MF_01396">
    <property type="entry name" value="ATP_synth_c_bact"/>
    <property type="match status" value="4"/>
</dbReference>
<dbReference type="EMBL" id="AP021876">
    <property type="protein sequence ID" value="BBO83747.1"/>
    <property type="molecule type" value="Genomic_DNA"/>
</dbReference>
<evidence type="ECO:0000256" key="5">
    <source>
        <dbReference type="ARBA" id="ARBA00022547"/>
    </source>
</evidence>
<dbReference type="InterPro" id="IPR002379">
    <property type="entry name" value="ATPase_proteolipid_c-like_dom"/>
</dbReference>
<comment type="subcellular location">
    <subcellularLocation>
        <location evidence="1 14">Cell membrane</location>
        <topology evidence="1 14">Multi-pass membrane protein</topology>
    </subcellularLocation>
</comment>
<gene>
    <name evidence="14" type="primary">atpE</name>
    <name evidence="16" type="ORF">DSCO28_43130</name>
</gene>
<feature type="transmembrane region" description="Helical" evidence="14">
    <location>
        <begin position="229"/>
        <end position="248"/>
    </location>
</feature>
<evidence type="ECO:0000256" key="11">
    <source>
        <dbReference type="ARBA" id="ARBA00023136"/>
    </source>
</evidence>
<dbReference type="InterPro" id="IPR035921">
    <property type="entry name" value="F/V-ATP_Csub_sf"/>
</dbReference>
<dbReference type="InterPro" id="IPR020537">
    <property type="entry name" value="ATP_synth_F0_csu_DDCD_BS"/>
</dbReference>
<dbReference type="GO" id="GO:0008289">
    <property type="term" value="F:lipid binding"/>
    <property type="evidence" value="ECO:0007669"/>
    <property type="project" value="UniProtKB-KW"/>
</dbReference>
<dbReference type="CDD" id="cd18121">
    <property type="entry name" value="ATP-synt_Fo_c"/>
    <property type="match status" value="4"/>
</dbReference>
<feature type="domain" description="V-ATPase proteolipid subunit C-like" evidence="15">
    <location>
        <begin position="259"/>
        <end position="321"/>
    </location>
</feature>
<dbReference type="GO" id="GO:0046933">
    <property type="term" value="F:proton-transporting ATP synthase activity, rotational mechanism"/>
    <property type="evidence" value="ECO:0007669"/>
    <property type="project" value="UniProtKB-UniRule"/>
</dbReference>
<keyword evidence="12 14" id="KW-0066">ATP synthesis</keyword>
<dbReference type="NCBIfam" id="TIGR01260">
    <property type="entry name" value="ATP_synt_c"/>
    <property type="match status" value="2"/>
</dbReference>
<feature type="transmembrane region" description="Helical" evidence="14">
    <location>
        <begin position="92"/>
        <end position="118"/>
    </location>
</feature>
<evidence type="ECO:0000256" key="8">
    <source>
        <dbReference type="ARBA" id="ARBA00022989"/>
    </source>
</evidence>
<organism evidence="16 17">
    <name type="scientific">Desulfosarcina ovata subsp. sediminis</name>
    <dbReference type="NCBI Taxonomy" id="885957"/>
    <lineage>
        <taxon>Bacteria</taxon>
        <taxon>Pseudomonadati</taxon>
        <taxon>Thermodesulfobacteriota</taxon>
        <taxon>Desulfobacteria</taxon>
        <taxon>Desulfobacterales</taxon>
        <taxon>Desulfosarcinaceae</taxon>
        <taxon>Desulfosarcina</taxon>
    </lineage>
</organism>
<keyword evidence="9 14" id="KW-0406">Ion transport</keyword>
<feature type="transmembrane region" description="Helical" evidence="14">
    <location>
        <begin position="139"/>
        <end position="161"/>
    </location>
</feature>
<dbReference type="InterPro" id="IPR038662">
    <property type="entry name" value="ATP_synth_F0_csu_sf"/>
</dbReference>
<dbReference type="Proteomes" id="UP000425960">
    <property type="component" value="Chromosome"/>
</dbReference>
<sequence>MSLLDIETSVKMATYVGAGLSMGLGAIGAAIGEGYTAAAANSALSRNPANAGDILKNMLVGQAVAESAAIFSLVVAMLLLFSVGPVTQPITIWAYLGAGLCMGFGAIGSGIGSGFPAASACEGMARQPAAGRKLTTSMLVGSAVCQTTSIYALVIALILIFFDFTKQPFGPTWAALMGAGLATGIAAIGPAIGEGKVAGACCEGVARNPSAAGPITNLMLLGQAVSETTGIYGLLISFVLLFKGFAATTDLAPALALVSAGLCMGLGAIGPGIGEGLAASSAVSWLGRNQEAQPILIRSMLVGQAVSESTGIYSFVVALVLIFVI</sequence>
<evidence type="ECO:0000259" key="15">
    <source>
        <dbReference type="Pfam" id="PF00137"/>
    </source>
</evidence>
<dbReference type="Gene3D" id="1.20.120.610">
    <property type="entry name" value="lithium bound rotor ring of v- atpase"/>
    <property type="match status" value="1"/>
</dbReference>
<reference evidence="16 17" key="1">
    <citation type="submission" date="2019-11" db="EMBL/GenBank/DDBJ databases">
        <title>Comparative genomics of hydrocarbon-degrading Desulfosarcina strains.</title>
        <authorList>
            <person name="Watanabe M."/>
            <person name="Kojima H."/>
            <person name="Fukui M."/>
        </authorList>
    </citation>
    <scope>NUCLEOTIDE SEQUENCE [LARGE SCALE GENOMIC DNA]</scope>
    <source>
        <strain evidence="16 17">28bB2T</strain>
    </source>
</reference>
<feature type="domain" description="V-ATPase proteolipid subunit C-like" evidence="15">
    <location>
        <begin position="96"/>
        <end position="159"/>
    </location>
</feature>
<dbReference type="InterPro" id="IPR000454">
    <property type="entry name" value="ATP_synth_F0_csu"/>
</dbReference>
<feature type="transmembrane region" description="Helical" evidence="14">
    <location>
        <begin position="59"/>
        <end position="80"/>
    </location>
</feature>
<keyword evidence="8 14" id="KW-1133">Transmembrane helix</keyword>
<feature type="transmembrane region" description="Helical" evidence="14">
    <location>
        <begin position="295"/>
        <end position="324"/>
    </location>
</feature>
<dbReference type="GO" id="GO:0033177">
    <property type="term" value="C:proton-transporting two-sector ATPase complex, proton-transporting domain"/>
    <property type="evidence" value="ECO:0007669"/>
    <property type="project" value="InterPro"/>
</dbReference>
<comment type="function">
    <text evidence="14">Key component of the F(0) channel; it plays a direct role in translocation across the membrane. A homomeric c-ring of between 10-14 subunits forms the central stalk rotor element with the F(1) delta and epsilon subunits.</text>
</comment>
<protein>
    <recommendedName>
        <fullName evidence="14">ATP synthase subunit c</fullName>
    </recommendedName>
    <alternativeName>
        <fullName evidence="14">ATP synthase F(0) sector subunit c</fullName>
    </alternativeName>
    <alternativeName>
        <fullName evidence="14">F-type ATPase subunit c</fullName>
        <shortName evidence="14">F-ATPase subunit c</shortName>
    </alternativeName>
    <alternativeName>
        <fullName evidence="14">Lipid-binding protein</fullName>
    </alternativeName>
</protein>
<feature type="domain" description="V-ATPase proteolipid subunit C-like" evidence="15">
    <location>
        <begin position="177"/>
        <end position="240"/>
    </location>
</feature>
<accession>A0A5K7ZU47</accession>
<proteinExistence type="inferred from homology"/>
<keyword evidence="6 14" id="KW-0812">Transmembrane</keyword>
<feature type="site" description="Reversibly protonated during proton transport" evidence="14">
    <location>
        <position position="308"/>
    </location>
</feature>
<feature type="transmembrane region" description="Helical" evidence="14">
    <location>
        <begin position="254"/>
        <end position="274"/>
    </location>
</feature>
<dbReference type="Pfam" id="PF00137">
    <property type="entry name" value="ATP-synt_C"/>
    <property type="match status" value="4"/>
</dbReference>
<evidence type="ECO:0000256" key="14">
    <source>
        <dbReference type="HAMAP-Rule" id="MF_01396"/>
    </source>
</evidence>
<evidence type="ECO:0000313" key="17">
    <source>
        <dbReference type="Proteomes" id="UP000425960"/>
    </source>
</evidence>
<feature type="site" description="Reversibly protonated during proton transport" evidence="14">
    <location>
        <position position="227"/>
    </location>
</feature>
<evidence type="ECO:0000256" key="4">
    <source>
        <dbReference type="ARBA" id="ARBA00022475"/>
    </source>
</evidence>
<comment type="caution">
    <text evidence="14">Lacks conserved residue(s) required for the propagation of feature annotation.</text>
</comment>
<dbReference type="Gene3D" id="1.20.20.10">
    <property type="entry name" value="F1F0 ATP synthase subunit C"/>
    <property type="match status" value="2"/>
</dbReference>
<evidence type="ECO:0000256" key="3">
    <source>
        <dbReference type="ARBA" id="ARBA00022448"/>
    </source>
</evidence>
<keyword evidence="11 14" id="KW-0472">Membrane</keyword>
<keyword evidence="7 14" id="KW-0375">Hydrogen ion transport</keyword>
<comment type="function">
    <text evidence="13 14">F(1)F(0) ATP synthase produces ATP from ADP in the presence of a proton or sodium gradient. F-type ATPases consist of two structural domains, F(1) containing the extramembraneous catalytic core and F(0) containing the membrane proton channel, linked together by a central stalk and a peripheral stalk. During catalysis, ATP synthesis in the catalytic domain of F(1) is coupled via a rotary mechanism of the central stalk subunits to proton translocation.</text>
</comment>
<feature type="domain" description="V-ATPase proteolipid subunit C-like" evidence="15">
    <location>
        <begin position="16"/>
        <end position="79"/>
    </location>
</feature>
<evidence type="ECO:0000256" key="2">
    <source>
        <dbReference type="ARBA" id="ARBA00006704"/>
    </source>
</evidence>
<feature type="transmembrane region" description="Helical" evidence="14">
    <location>
        <begin position="12"/>
        <end position="38"/>
    </location>
</feature>
<evidence type="ECO:0000256" key="13">
    <source>
        <dbReference type="ARBA" id="ARBA00025198"/>
    </source>
</evidence>
<dbReference type="InterPro" id="IPR005953">
    <property type="entry name" value="ATP_synth_csu_bac/chlpt"/>
</dbReference>
<dbReference type="FunFam" id="1.20.20.10:FF:000002">
    <property type="entry name" value="ATP synthase subunit c"/>
    <property type="match status" value="1"/>
</dbReference>
<dbReference type="AlphaFoldDB" id="A0A5K7ZU47"/>
<name>A0A5K7ZU47_9BACT</name>
<evidence type="ECO:0000256" key="1">
    <source>
        <dbReference type="ARBA" id="ARBA00004651"/>
    </source>
</evidence>
<feature type="transmembrane region" description="Helical" evidence="14">
    <location>
        <begin position="173"/>
        <end position="192"/>
    </location>
</feature>
<evidence type="ECO:0000256" key="7">
    <source>
        <dbReference type="ARBA" id="ARBA00022781"/>
    </source>
</evidence>
<dbReference type="KEGG" id="dov:DSCO28_43130"/>
<comment type="similarity">
    <text evidence="2 14">Belongs to the ATPase C chain family.</text>
</comment>
<feature type="site" description="Reversibly protonated during proton transport" evidence="14">
    <location>
        <position position="66"/>
    </location>
</feature>
<dbReference type="PROSITE" id="PS00605">
    <property type="entry name" value="ATPASE_C"/>
    <property type="match status" value="2"/>
</dbReference>
<keyword evidence="10 14" id="KW-0446">Lipid-binding</keyword>
<evidence type="ECO:0000313" key="16">
    <source>
        <dbReference type="EMBL" id="BBO83747.1"/>
    </source>
</evidence>
<dbReference type="SUPFAM" id="SSF81333">
    <property type="entry name" value="F1F0 ATP synthase subunit C"/>
    <property type="match status" value="4"/>
</dbReference>